<proteinExistence type="predicted"/>
<protein>
    <recommendedName>
        <fullName evidence="3">CRISPR-associated protein</fullName>
    </recommendedName>
</protein>
<gene>
    <name evidence="2" type="ORF">ABWT76_003061</name>
</gene>
<keyword evidence="1" id="KW-0175">Coiled coil</keyword>
<organism evidence="2">
    <name type="scientific">Planktothricoides raciborskii GIHE-MW2</name>
    <dbReference type="NCBI Taxonomy" id="2792601"/>
    <lineage>
        <taxon>Bacteria</taxon>
        <taxon>Bacillati</taxon>
        <taxon>Cyanobacteriota</taxon>
        <taxon>Cyanophyceae</taxon>
        <taxon>Oscillatoriophycideae</taxon>
        <taxon>Oscillatoriales</taxon>
        <taxon>Oscillatoriaceae</taxon>
        <taxon>Planktothricoides</taxon>
    </lineage>
</organism>
<dbReference type="EMBL" id="CP159837">
    <property type="protein sequence ID" value="XCM34461.1"/>
    <property type="molecule type" value="Genomic_DNA"/>
</dbReference>
<evidence type="ECO:0000313" key="2">
    <source>
        <dbReference type="EMBL" id="XCM34461.1"/>
    </source>
</evidence>
<name>A0AAU8J6W5_9CYAN</name>
<reference evidence="2" key="1">
    <citation type="submission" date="2024-07" db="EMBL/GenBank/DDBJ databases">
        <authorList>
            <person name="Kim Y.J."/>
            <person name="Jeong J.Y."/>
        </authorList>
    </citation>
    <scope>NUCLEOTIDE SEQUENCE</scope>
    <source>
        <strain evidence="2">GIHE-MW2</strain>
    </source>
</reference>
<evidence type="ECO:0008006" key="3">
    <source>
        <dbReference type="Google" id="ProtNLM"/>
    </source>
</evidence>
<feature type="coiled-coil region" evidence="1">
    <location>
        <begin position="237"/>
        <end position="288"/>
    </location>
</feature>
<accession>A0AAU8J6W5</accession>
<sequence length="874" mass="100269">MIGQQLNLFEQNFQDSSLEVTSCIVPKHSPAFNPKILLSALVAKVIPNGEIKTLISILSSQPMALGIAKQLGDPRIIRELKQKKRSNNQQFPEIKCKGSQIFYQGRAIGKLQILYKSPLPGELQARLATESAIERFLDYLQKVHHIVVLEESDYHVRVFIPGNLAVADLRNLWEDFIKNVAFSAYGEPKHQLPGLVQTFIAMLNSVTLSGRGFSTLDVPILTEEQANVLAAWYLAVIRDVQNRQKVRQQQIDRLKKQISDEALSEKDLKSQQKQLKDKEEMQAKEAKKYLEYFHKSFGKILDEQEALWKSLEDLEAQLGQSGLTKAQQKKLQNQQNKLTAQIIWSNFSVQQKRHLFEKSKGDTFEFVELDRKQNRDKFKQIEAIAKTFTKTATDQINSTRGDIFTQCIVEMYRLMENEIKEDIPEPLLTEKPRVMEARSPGDDSKEFCYSCGVAIDPKTARWQVLRFMFERPSQRRQSASSEGRPHICASCSALAFASPLKVTDESIILKLESKDTNNHQNFRDKQEKFKDYLRMVTTGQLHLNAGRYLILASDKTNKGDIASAKLGQVQYALAKVASIFPREVLADFNFSLIYQGSEGVALESRHLIFIKGLIEGYGQSIIISGKDINMTLGEAVRYVEKDLPILAEYTTVKDATVSSNDLMRQLNNNRQAYFERIWKDLNLDSQGECMASDNLMFKKAKIYRDVAALTGLLYPFILAFKKNATNQEKPEDVKREVGKLIEKVDDNASIFSYCFGLYCPINYVGEDKRTFTQVRLYRNPDIYFIYDQAKKFLEDNLNITGRENQKNDGDKSHNKSLTLYPNDLMAAYEYLSNPDRSGYKEEKDWRDLTYQLKLSLYIHFPEQLRKEKTTTSEK</sequence>
<dbReference type="AlphaFoldDB" id="A0AAU8J6W5"/>
<evidence type="ECO:0000256" key="1">
    <source>
        <dbReference type="SAM" id="Coils"/>
    </source>
</evidence>
<dbReference type="RefSeq" id="WP_354634569.1">
    <property type="nucleotide sequence ID" value="NZ_CP159837.1"/>
</dbReference>